<evidence type="ECO:0000313" key="4">
    <source>
        <dbReference type="Proteomes" id="UP001153069"/>
    </source>
</evidence>
<feature type="region of interest" description="Disordered" evidence="1">
    <location>
        <begin position="1"/>
        <end position="60"/>
    </location>
</feature>
<dbReference type="Proteomes" id="UP001153069">
    <property type="component" value="Unassembled WGS sequence"/>
</dbReference>
<dbReference type="EMBL" id="CAICTM010000491">
    <property type="protein sequence ID" value="CAB9511587.1"/>
    <property type="molecule type" value="Genomic_DNA"/>
</dbReference>
<evidence type="ECO:0000256" key="1">
    <source>
        <dbReference type="SAM" id="MobiDB-lite"/>
    </source>
</evidence>
<proteinExistence type="predicted"/>
<feature type="domain" description="GmrSD restriction endonucleases N-terminal" evidence="2">
    <location>
        <begin position="87"/>
        <end position="240"/>
    </location>
</feature>
<dbReference type="Pfam" id="PF03235">
    <property type="entry name" value="GmrSD_N"/>
    <property type="match status" value="1"/>
</dbReference>
<dbReference type="PANTHER" id="PTHR35149:SF1">
    <property type="entry name" value="DUF5655 DOMAIN-CONTAINING PROTEIN"/>
    <property type="match status" value="1"/>
</dbReference>
<sequence length="490" mass="56473">MAEIRRAVAFAAPLKGSEEDNEDPRENSVTAYQAHLAKLSSPPPRASEPNENHQPSNPAALNHLQYKWPGQTGRGIQHLDVRPMLFNDILSKNRIVIPLFQRRYIWTEKQIRQWFRDVAMPGGVHRTHKTMFKRDTNGTLICVDGQQRLTTATLLLAALRKHCRRTGLTATVRSIDALLFNKALAPVKRWAEEEAKHLVQEAQSQADQYQWKMRPFPSGWLPEEFETTLVPSFVDRASYFEIICQDHVLEALEKQHASSYLGFSSECQSSVQHKTFRIFSQEISRLVGNGAKNKLQSLFRKQTDGFSLMYIELLTNDNIQQVFLWMQEKTVFGMGRLLFNPHPGVDFKPIDLTRNLVVSSVMNRPLEEQMEFYQKCWVTPLEDRFGTDQLERILEHLVERVTTEKPKEERYVGNMEKQLEMQLAMAPVAMQESLFPEDMPMMVYAKFHSWVQKRANDLEGDANAITIAVADSVVRDLVREGESMDHMDIL</sequence>
<evidence type="ECO:0000313" key="3">
    <source>
        <dbReference type="EMBL" id="CAB9511587.1"/>
    </source>
</evidence>
<gene>
    <name evidence="3" type="ORF">SEMRO_492_G153830.2</name>
</gene>
<comment type="caution">
    <text evidence="3">The sequence shown here is derived from an EMBL/GenBank/DDBJ whole genome shotgun (WGS) entry which is preliminary data.</text>
</comment>
<protein>
    <recommendedName>
        <fullName evidence="2">GmrSD restriction endonucleases N-terminal domain-containing protein</fullName>
    </recommendedName>
</protein>
<accession>A0A9N8HG61</accession>
<keyword evidence="4" id="KW-1185">Reference proteome</keyword>
<dbReference type="PANTHER" id="PTHR35149">
    <property type="entry name" value="SLL5132 PROTEIN"/>
    <property type="match status" value="1"/>
</dbReference>
<evidence type="ECO:0000259" key="2">
    <source>
        <dbReference type="Pfam" id="PF03235"/>
    </source>
</evidence>
<organism evidence="3 4">
    <name type="scientific">Seminavis robusta</name>
    <dbReference type="NCBI Taxonomy" id="568900"/>
    <lineage>
        <taxon>Eukaryota</taxon>
        <taxon>Sar</taxon>
        <taxon>Stramenopiles</taxon>
        <taxon>Ochrophyta</taxon>
        <taxon>Bacillariophyta</taxon>
        <taxon>Bacillariophyceae</taxon>
        <taxon>Bacillariophycidae</taxon>
        <taxon>Naviculales</taxon>
        <taxon>Naviculaceae</taxon>
        <taxon>Seminavis</taxon>
    </lineage>
</organism>
<reference evidence="3" key="1">
    <citation type="submission" date="2020-06" db="EMBL/GenBank/DDBJ databases">
        <authorList>
            <consortium name="Plant Systems Biology data submission"/>
        </authorList>
    </citation>
    <scope>NUCLEOTIDE SEQUENCE</scope>
    <source>
        <strain evidence="3">D6</strain>
    </source>
</reference>
<name>A0A9N8HG61_9STRA</name>
<dbReference type="OrthoDB" id="192041at2759"/>
<dbReference type="InterPro" id="IPR004919">
    <property type="entry name" value="GmrSD_N"/>
</dbReference>
<dbReference type="AlphaFoldDB" id="A0A9N8HG61"/>